<feature type="transmembrane region" description="Helical" evidence="8">
    <location>
        <begin position="302"/>
        <end position="323"/>
    </location>
</feature>
<dbReference type="AlphaFoldDB" id="A0A507FSX8"/>
<reference evidence="10 11" key="1">
    <citation type="journal article" date="2019" name="Sci. Rep.">
        <title>Comparative genomics of chytrid fungi reveal insights into the obligate biotrophic and pathogenic lifestyle of Synchytrium endobioticum.</title>
        <authorList>
            <person name="van de Vossenberg B.T.L.H."/>
            <person name="Warris S."/>
            <person name="Nguyen H.D.T."/>
            <person name="van Gent-Pelzer M.P.E."/>
            <person name="Joly D.L."/>
            <person name="van de Geest H.C."/>
            <person name="Bonants P.J.M."/>
            <person name="Smith D.S."/>
            <person name="Levesque C.A."/>
            <person name="van der Lee T.A.J."/>
        </authorList>
    </citation>
    <scope>NUCLEOTIDE SEQUENCE [LARGE SCALE GENOMIC DNA]</scope>
    <source>
        <strain evidence="10 11">CBS 675.73</strain>
    </source>
</reference>
<dbReference type="PRINTS" id="PR00171">
    <property type="entry name" value="SUGRTRNSPORT"/>
</dbReference>
<evidence type="ECO:0000256" key="6">
    <source>
        <dbReference type="ARBA" id="ARBA00023136"/>
    </source>
</evidence>
<dbReference type="InterPro" id="IPR005829">
    <property type="entry name" value="Sugar_transporter_CS"/>
</dbReference>
<evidence type="ECO:0000256" key="8">
    <source>
        <dbReference type="SAM" id="Phobius"/>
    </source>
</evidence>
<feature type="transmembrane region" description="Helical" evidence="8">
    <location>
        <begin position="406"/>
        <end position="426"/>
    </location>
</feature>
<dbReference type="Gene3D" id="1.20.1250.20">
    <property type="entry name" value="MFS general substrate transporter like domains"/>
    <property type="match status" value="1"/>
</dbReference>
<evidence type="ECO:0000256" key="4">
    <source>
        <dbReference type="ARBA" id="ARBA00022692"/>
    </source>
</evidence>
<dbReference type="OrthoDB" id="4044674at2759"/>
<proteinExistence type="inferred from homology"/>
<feature type="transmembrane region" description="Helical" evidence="8">
    <location>
        <begin position="83"/>
        <end position="107"/>
    </location>
</feature>
<sequence>MSGKTKYSWLVALAAGIGGFLFGYEIGVIGQVLGMESFKTDFNLNDASTQSSHVAWVTTSFLFGCIGGAAIFSVLADRIGRKYSIISSGLFFAMGGALQCSANSFAVLLAGRVLSGVSIGTASMVVPLYMAETAPAATRGALTTIYQLMITFGIFVASCVNSIIIKTVEDRSSTGWRMALAMQIIPSIFLVILVYFIPFSPRWLAEKGRHEEGLEVMAKLRGLSVHDQAVVDEYNLIREASEIDKAIGEASWGELFRGTNGKRMLIAMLNQSLQQLTGINVILYYSVQIFQAMGFDHADTLIAFPLANSFVNFIATFPGMWAVDRYGRKPLLVWGGLGMAVGHAGVYTFLTLSSKEGSQLLAWGAIISVYIFLVSFASTWGPVVWSYQAEIFPLRVRAKGTGFATVTNWTWNAIIAYAFPFVFSALDKQPSVYWIFFTFCLGMSAWAWYFVPETKGLTLEEVGEVFGDKPMAAQRNTHYVSTDLKSRFSTNQMYVHHQ</sequence>
<evidence type="ECO:0000256" key="5">
    <source>
        <dbReference type="ARBA" id="ARBA00022989"/>
    </source>
</evidence>
<feature type="transmembrane region" description="Helical" evidence="8">
    <location>
        <begin position="362"/>
        <end position="385"/>
    </location>
</feature>
<comment type="subcellular location">
    <subcellularLocation>
        <location evidence="1">Membrane</location>
        <topology evidence="1">Multi-pass membrane protein</topology>
    </subcellularLocation>
</comment>
<dbReference type="PROSITE" id="PS50850">
    <property type="entry name" value="MFS"/>
    <property type="match status" value="1"/>
</dbReference>
<keyword evidence="5 8" id="KW-1133">Transmembrane helix</keyword>
<dbReference type="Pfam" id="PF00083">
    <property type="entry name" value="Sugar_tr"/>
    <property type="match status" value="1"/>
</dbReference>
<comment type="caution">
    <text evidence="10">The sequence shown here is derived from an EMBL/GenBank/DDBJ whole genome shotgun (WGS) entry which is preliminary data.</text>
</comment>
<protein>
    <recommendedName>
        <fullName evidence="9">Major facilitator superfamily (MFS) profile domain-containing protein</fullName>
    </recommendedName>
</protein>
<accession>A0A507FSX8</accession>
<evidence type="ECO:0000259" key="9">
    <source>
        <dbReference type="PROSITE" id="PS50850"/>
    </source>
</evidence>
<evidence type="ECO:0000313" key="11">
    <source>
        <dbReference type="Proteomes" id="UP000320333"/>
    </source>
</evidence>
<evidence type="ECO:0000313" key="10">
    <source>
        <dbReference type="EMBL" id="TPX78398.1"/>
    </source>
</evidence>
<dbReference type="GO" id="GO:0016020">
    <property type="term" value="C:membrane"/>
    <property type="evidence" value="ECO:0007669"/>
    <property type="project" value="UniProtKB-SubCell"/>
</dbReference>
<name>A0A507FSX8_9FUNG</name>
<dbReference type="InterPro" id="IPR003663">
    <property type="entry name" value="Sugar/inositol_transpt"/>
</dbReference>
<feature type="transmembrane region" description="Helical" evidence="8">
    <location>
        <begin position="53"/>
        <end position="76"/>
    </location>
</feature>
<evidence type="ECO:0000256" key="1">
    <source>
        <dbReference type="ARBA" id="ARBA00004141"/>
    </source>
</evidence>
<dbReference type="PANTHER" id="PTHR48022">
    <property type="entry name" value="PLASTIDIC GLUCOSE TRANSPORTER 4"/>
    <property type="match status" value="1"/>
</dbReference>
<dbReference type="InterPro" id="IPR050360">
    <property type="entry name" value="MFS_Sugar_Transporters"/>
</dbReference>
<dbReference type="EMBL" id="QEAP01000004">
    <property type="protein sequence ID" value="TPX78398.1"/>
    <property type="molecule type" value="Genomic_DNA"/>
</dbReference>
<dbReference type="STRING" id="246404.A0A507FSX8"/>
<feature type="transmembrane region" description="Helical" evidence="8">
    <location>
        <begin position="113"/>
        <end position="131"/>
    </location>
</feature>
<dbReference type="Proteomes" id="UP000320333">
    <property type="component" value="Unassembled WGS sequence"/>
</dbReference>
<keyword evidence="6 8" id="KW-0472">Membrane</keyword>
<feature type="transmembrane region" description="Helical" evidence="8">
    <location>
        <begin position="272"/>
        <end position="290"/>
    </location>
</feature>
<feature type="transmembrane region" description="Helical" evidence="8">
    <location>
        <begin position="432"/>
        <end position="451"/>
    </location>
</feature>
<keyword evidence="4 8" id="KW-0812">Transmembrane</keyword>
<dbReference type="GO" id="GO:0005351">
    <property type="term" value="F:carbohydrate:proton symporter activity"/>
    <property type="evidence" value="ECO:0007669"/>
    <property type="project" value="TreeGrafter"/>
</dbReference>
<dbReference type="InterPro" id="IPR005828">
    <property type="entry name" value="MFS_sugar_transport-like"/>
</dbReference>
<evidence type="ECO:0000256" key="7">
    <source>
        <dbReference type="RuleBase" id="RU003346"/>
    </source>
</evidence>
<feature type="transmembrane region" description="Helical" evidence="8">
    <location>
        <begin position="7"/>
        <end position="33"/>
    </location>
</feature>
<feature type="transmembrane region" description="Helical" evidence="8">
    <location>
        <begin position="330"/>
        <end position="350"/>
    </location>
</feature>
<dbReference type="InterPro" id="IPR020846">
    <property type="entry name" value="MFS_dom"/>
</dbReference>
<gene>
    <name evidence="10" type="ORF">CcCBS67573_g00269</name>
</gene>
<organism evidence="10 11">
    <name type="scientific">Chytriomyces confervae</name>
    <dbReference type="NCBI Taxonomy" id="246404"/>
    <lineage>
        <taxon>Eukaryota</taxon>
        <taxon>Fungi</taxon>
        <taxon>Fungi incertae sedis</taxon>
        <taxon>Chytridiomycota</taxon>
        <taxon>Chytridiomycota incertae sedis</taxon>
        <taxon>Chytridiomycetes</taxon>
        <taxon>Chytridiales</taxon>
        <taxon>Chytriomycetaceae</taxon>
        <taxon>Chytriomyces</taxon>
    </lineage>
</organism>
<dbReference type="PANTHER" id="PTHR48022:SF2">
    <property type="entry name" value="PLASTIDIC GLUCOSE TRANSPORTER 4"/>
    <property type="match status" value="1"/>
</dbReference>
<keyword evidence="3 7" id="KW-0813">Transport</keyword>
<dbReference type="NCBIfam" id="TIGR00879">
    <property type="entry name" value="SP"/>
    <property type="match status" value="1"/>
</dbReference>
<dbReference type="PROSITE" id="PS00216">
    <property type="entry name" value="SUGAR_TRANSPORT_1"/>
    <property type="match status" value="1"/>
</dbReference>
<evidence type="ECO:0000256" key="2">
    <source>
        <dbReference type="ARBA" id="ARBA00010992"/>
    </source>
</evidence>
<feature type="domain" description="Major facilitator superfamily (MFS) profile" evidence="9">
    <location>
        <begin position="11"/>
        <end position="455"/>
    </location>
</feature>
<dbReference type="SUPFAM" id="SSF103473">
    <property type="entry name" value="MFS general substrate transporter"/>
    <property type="match status" value="1"/>
</dbReference>
<keyword evidence="11" id="KW-1185">Reference proteome</keyword>
<feature type="transmembrane region" description="Helical" evidence="8">
    <location>
        <begin position="143"/>
        <end position="164"/>
    </location>
</feature>
<dbReference type="FunFam" id="1.20.1250.20:FF:000134">
    <property type="entry name" value="MFS sugar transporter protein"/>
    <property type="match status" value="1"/>
</dbReference>
<dbReference type="PROSITE" id="PS00217">
    <property type="entry name" value="SUGAR_TRANSPORT_2"/>
    <property type="match status" value="1"/>
</dbReference>
<comment type="similarity">
    <text evidence="2 7">Belongs to the major facilitator superfamily. Sugar transporter (TC 2.A.1.1) family.</text>
</comment>
<evidence type="ECO:0000256" key="3">
    <source>
        <dbReference type="ARBA" id="ARBA00022448"/>
    </source>
</evidence>
<feature type="transmembrane region" description="Helical" evidence="8">
    <location>
        <begin position="176"/>
        <end position="197"/>
    </location>
</feature>
<dbReference type="InterPro" id="IPR036259">
    <property type="entry name" value="MFS_trans_sf"/>
</dbReference>